<dbReference type="InterPro" id="IPR024790">
    <property type="entry name" value="APC4_long_dom"/>
</dbReference>
<organism evidence="9 11">
    <name type="scientific">Rhizoctonia solani</name>
    <dbReference type="NCBI Taxonomy" id="456999"/>
    <lineage>
        <taxon>Eukaryota</taxon>
        <taxon>Fungi</taxon>
        <taxon>Dikarya</taxon>
        <taxon>Basidiomycota</taxon>
        <taxon>Agaricomycotina</taxon>
        <taxon>Agaricomycetes</taxon>
        <taxon>Cantharellales</taxon>
        <taxon>Ceratobasidiaceae</taxon>
        <taxon>Rhizoctonia</taxon>
    </lineage>
</organism>
<accession>A0A8H2XDM4</accession>
<dbReference type="EMBL" id="CAJMWY010000243">
    <property type="protein sequence ID" value="CAE6423459.1"/>
    <property type="molecule type" value="Genomic_DNA"/>
</dbReference>
<gene>
    <name evidence="9" type="ORF">RDB_LOCUS16457</name>
    <name evidence="10" type="ORF">RDB_LOCUS63494</name>
</gene>
<dbReference type="AlphaFoldDB" id="A0A8H2XDM4"/>
<proteinExistence type="predicted"/>
<dbReference type="InterPro" id="IPR024789">
    <property type="entry name" value="APC4"/>
</dbReference>
<sequence>MWLCYDKIILIMPRVPAGWDQRDLRAFSTTVMALGDSAFGVHGTFGVAAGSKLLSGACCPTMDLVAILSANRLSLWRMQGGSVWAADVDNVIDIEWSPDGRIILCVHQPPRATLRSVHDGKQLGQLLLPDTLTRITGVWWIEPDEQPPTDELGDLMKRGPHTPGSAHSLLARLPLLEPYKEPLPAKPNPLGAPMTFGLPDPKPTQDWRIPSPAVQSIQSLPPSPTTASLAPADRIPTRNKPSSTTKDEQVDPNRGTLVAIADSNGLVHLFLDGSYAVGEVRVHSSSTAVRMSGLSKRGSITSFSLYGSGLTSGMTRSTSLTPTLVHVPLATSPETLKVARASSTLKALLEYIYLGVEELEIIWCGRSKDGRGGVKDVGSFWAKIILEKERAHAGRVTLGPIAQLTLLLLTGRATDSLQDFLGGGGKLTDRSINHWEQMVSHALIRIRDYASQRIAPAAERMVIILEEIRGWAAWPDRYAQFRFSPEAIEQCLGRAHRLVAYAQWLAIESNAELARFVEFIKFMRSEVQKAIEPDLNARPPGQTQAQYDTLEVMAYIEQGLIESALTAWFAGPGPQSYPGELSHAAPVTMREAVEQARRALDGKDDATVRKGKEPAQVQGGRSLLAEYPERNVLVIAGELAKGCAEVLALAAGATTRGAQVDGVPVWTGGTEPTSVEELPEEPRDLVRECTWPSQEEVPRPETYVITRVKRDSDREYLCLLRIRPEHEAREQEQTNVVIECKVDGVGAEILDIAFFDDHQLLVILRTRGRAYIGMIYYRELGWIGDIRGTQEVVSREELIELVMGHHETNRMGIAQLEQTVAYSRKLQGCGTGPAQLSVNGRRGRRTACVLDSGGVVEVLDMELEGGEEEAESESERE</sequence>
<dbReference type="GO" id="GO:0005680">
    <property type="term" value="C:anaphase-promoting complex"/>
    <property type="evidence" value="ECO:0007669"/>
    <property type="project" value="InterPro"/>
</dbReference>
<evidence type="ECO:0000256" key="4">
    <source>
        <dbReference type="ARBA" id="ARBA00022786"/>
    </source>
</evidence>
<dbReference type="GO" id="GO:0034399">
    <property type="term" value="C:nuclear periphery"/>
    <property type="evidence" value="ECO:0007669"/>
    <property type="project" value="TreeGrafter"/>
</dbReference>
<dbReference type="PANTHER" id="PTHR13260">
    <property type="entry name" value="ANAPHASE PROMOTING COMPLEX SUBUNIT 4 APC4"/>
    <property type="match status" value="1"/>
</dbReference>
<comment type="caution">
    <text evidence="9">The sequence shown here is derived from an EMBL/GenBank/DDBJ whole genome shotgun (WGS) entry which is preliminary data.</text>
</comment>
<dbReference type="Proteomes" id="UP000663888">
    <property type="component" value="Unassembled WGS sequence"/>
</dbReference>
<protein>
    <recommendedName>
        <fullName evidence="1">Anaphase-promoting complex subunit 4</fullName>
    </recommendedName>
</protein>
<dbReference type="Pfam" id="PF12896">
    <property type="entry name" value="ANAPC4"/>
    <property type="match status" value="1"/>
</dbReference>
<keyword evidence="2" id="KW-0132">Cell division</keyword>
<evidence type="ECO:0000256" key="1">
    <source>
        <dbReference type="ARBA" id="ARBA00016067"/>
    </source>
</evidence>
<name>A0A8H2XDM4_9AGAM</name>
<evidence type="ECO:0000313" key="11">
    <source>
        <dbReference type="Proteomes" id="UP000663861"/>
    </source>
</evidence>
<dbReference type="PANTHER" id="PTHR13260:SF0">
    <property type="entry name" value="ANAPHASE-PROMOTING COMPLEX SUBUNIT 4"/>
    <property type="match status" value="1"/>
</dbReference>
<dbReference type="InterPro" id="IPR024977">
    <property type="entry name" value="Apc4-like_WD40_dom"/>
</dbReference>
<evidence type="ECO:0000259" key="7">
    <source>
        <dbReference type="Pfam" id="PF12894"/>
    </source>
</evidence>
<evidence type="ECO:0000256" key="3">
    <source>
        <dbReference type="ARBA" id="ARBA00022776"/>
    </source>
</evidence>
<feature type="domain" description="Anaphase-promoting complex subunit 4 long" evidence="8">
    <location>
        <begin position="330"/>
        <end position="529"/>
    </location>
</feature>
<dbReference type="GO" id="GO:0070979">
    <property type="term" value="P:protein K11-linked ubiquitination"/>
    <property type="evidence" value="ECO:0007669"/>
    <property type="project" value="TreeGrafter"/>
</dbReference>
<feature type="region of interest" description="Disordered" evidence="6">
    <location>
        <begin position="214"/>
        <end position="251"/>
    </location>
</feature>
<dbReference type="GO" id="GO:0051301">
    <property type="term" value="P:cell division"/>
    <property type="evidence" value="ECO:0007669"/>
    <property type="project" value="UniProtKB-KW"/>
</dbReference>
<evidence type="ECO:0000313" key="10">
    <source>
        <dbReference type="EMBL" id="CAE6448395.1"/>
    </source>
</evidence>
<feature type="domain" description="Anaphase-promoting complex subunit 4-like WD40" evidence="7">
    <location>
        <begin position="59"/>
        <end position="129"/>
    </location>
</feature>
<evidence type="ECO:0000313" key="9">
    <source>
        <dbReference type="EMBL" id="CAE6423459.1"/>
    </source>
</evidence>
<keyword evidence="4" id="KW-0833">Ubl conjugation pathway</keyword>
<keyword evidence="3" id="KW-0498">Mitosis</keyword>
<reference evidence="9" key="1">
    <citation type="submission" date="2021-01" db="EMBL/GenBank/DDBJ databases">
        <authorList>
            <person name="Kaushik A."/>
        </authorList>
    </citation>
    <scope>NUCLEOTIDE SEQUENCE</scope>
    <source>
        <strain evidence="10">AG4-R118</strain>
        <strain evidence="9">AG4-RS23</strain>
    </source>
</reference>
<dbReference type="Proteomes" id="UP000663861">
    <property type="component" value="Unassembled WGS sequence"/>
</dbReference>
<dbReference type="Pfam" id="PF12894">
    <property type="entry name" value="ANAPC4_WD40"/>
    <property type="match status" value="1"/>
</dbReference>
<dbReference type="GO" id="GO:0031145">
    <property type="term" value="P:anaphase-promoting complex-dependent catabolic process"/>
    <property type="evidence" value="ECO:0007669"/>
    <property type="project" value="InterPro"/>
</dbReference>
<evidence type="ECO:0000256" key="5">
    <source>
        <dbReference type="ARBA" id="ARBA00023306"/>
    </source>
</evidence>
<evidence type="ECO:0000256" key="2">
    <source>
        <dbReference type="ARBA" id="ARBA00022618"/>
    </source>
</evidence>
<evidence type="ECO:0000259" key="8">
    <source>
        <dbReference type="Pfam" id="PF12896"/>
    </source>
</evidence>
<dbReference type="EMBL" id="CAJMWX010001036">
    <property type="protein sequence ID" value="CAE6448395.1"/>
    <property type="molecule type" value="Genomic_DNA"/>
</dbReference>
<evidence type="ECO:0000256" key="6">
    <source>
        <dbReference type="SAM" id="MobiDB-lite"/>
    </source>
</evidence>
<keyword evidence="5" id="KW-0131">Cell cycle</keyword>